<sequence length="366" mass="39424">MFKRVEKRRRKQAKEEDLGLTGEMKEVLGMHDTDSEESDSSAEGSSSESESEGEDIVSQPMPQNAASESDEMDEEGTGSAEEDEESEEEDESSHESPPISVTEAMKDPVYIISLDPDVRACAVCQGKLLKNSTMAEVHKASKAHYRRFSRFVEFAGTADPDTDLSEFWQMLNAANKPKERTKESSLSKRAAKRKAKLASIKAKREKAKEMKAKGLKFKAEKKAKKLAATPAAPGASSGDGTKAAESDLAQSTASSKPPKKKRKLDSTSNDVKSNKHSGKKGKLREALKADTSEQPKSSTAPSKSNKSPRKPITSTEKTVDKFTPATASKAKTNQKQKAGSGPKPSAPGRTYKKAPTKKAAVAAAAS</sequence>
<feature type="compositionally biased region" description="Polar residues" evidence="1">
    <location>
        <begin position="325"/>
        <end position="337"/>
    </location>
</feature>
<evidence type="ECO:0000256" key="1">
    <source>
        <dbReference type="SAM" id="MobiDB-lite"/>
    </source>
</evidence>
<feature type="compositionally biased region" description="Basic residues" evidence="1">
    <location>
        <begin position="189"/>
        <end position="205"/>
    </location>
</feature>
<organism evidence="2 3">
    <name type="scientific">Somion occarium</name>
    <dbReference type="NCBI Taxonomy" id="3059160"/>
    <lineage>
        <taxon>Eukaryota</taxon>
        <taxon>Fungi</taxon>
        <taxon>Dikarya</taxon>
        <taxon>Basidiomycota</taxon>
        <taxon>Agaricomycotina</taxon>
        <taxon>Agaricomycetes</taxon>
        <taxon>Polyporales</taxon>
        <taxon>Cerrenaceae</taxon>
        <taxon>Somion</taxon>
    </lineage>
</organism>
<reference evidence="3" key="1">
    <citation type="submission" date="2024-04" db="EMBL/GenBank/DDBJ databases">
        <authorList>
            <person name="Shaw F."/>
            <person name="Minotto A."/>
        </authorList>
    </citation>
    <scope>NUCLEOTIDE SEQUENCE [LARGE SCALE GENOMIC DNA]</scope>
</reference>
<name>A0ABP1EB76_9APHY</name>
<feature type="region of interest" description="Disordered" evidence="1">
    <location>
        <begin position="1"/>
        <end position="104"/>
    </location>
</feature>
<feature type="compositionally biased region" description="Acidic residues" evidence="1">
    <location>
        <begin position="68"/>
        <end position="92"/>
    </location>
</feature>
<feature type="region of interest" description="Disordered" evidence="1">
    <location>
        <begin position="175"/>
        <end position="366"/>
    </location>
</feature>
<dbReference type="EMBL" id="OZ037952">
    <property type="protein sequence ID" value="CAL1716459.1"/>
    <property type="molecule type" value="Genomic_DNA"/>
</dbReference>
<protein>
    <submittedName>
        <fullName evidence="2">Uncharacterized protein</fullName>
    </submittedName>
</protein>
<evidence type="ECO:0000313" key="2">
    <source>
        <dbReference type="EMBL" id="CAL1716459.1"/>
    </source>
</evidence>
<feature type="compositionally biased region" description="Basic residues" evidence="1">
    <location>
        <begin position="1"/>
        <end position="12"/>
    </location>
</feature>
<keyword evidence="3" id="KW-1185">Reference proteome</keyword>
<feature type="compositionally biased region" description="Polar residues" evidence="1">
    <location>
        <begin position="294"/>
        <end position="305"/>
    </location>
</feature>
<feature type="compositionally biased region" description="Basic and acidic residues" evidence="1">
    <location>
        <begin position="13"/>
        <end position="33"/>
    </location>
</feature>
<feature type="compositionally biased region" description="Low complexity" evidence="1">
    <location>
        <begin position="357"/>
        <end position="366"/>
    </location>
</feature>
<gene>
    <name evidence="2" type="ORF">GFSPODELE1_LOCUS10765</name>
</gene>
<feature type="compositionally biased region" description="Basic and acidic residues" evidence="1">
    <location>
        <begin position="176"/>
        <end position="186"/>
    </location>
</feature>
<feature type="compositionally biased region" description="Low complexity" evidence="1">
    <location>
        <begin position="226"/>
        <end position="235"/>
    </location>
</feature>
<feature type="compositionally biased region" description="Basic and acidic residues" evidence="1">
    <location>
        <begin position="283"/>
        <end position="293"/>
    </location>
</feature>
<proteinExistence type="predicted"/>
<evidence type="ECO:0000313" key="3">
    <source>
        <dbReference type="Proteomes" id="UP001497453"/>
    </source>
</evidence>
<accession>A0ABP1EB76</accession>
<feature type="compositionally biased region" description="Basic and acidic residues" evidence="1">
    <location>
        <begin position="206"/>
        <end position="220"/>
    </location>
</feature>
<dbReference type="Proteomes" id="UP001497453">
    <property type="component" value="Chromosome 9"/>
</dbReference>